<accession>A0ABR2KEH2</accession>
<evidence type="ECO:0000256" key="1">
    <source>
        <dbReference type="SAM" id="MobiDB-lite"/>
    </source>
</evidence>
<keyword evidence="3" id="KW-1185">Reference proteome</keyword>
<dbReference type="EMBL" id="JAPFFF010000005">
    <property type="protein sequence ID" value="KAK8889507.1"/>
    <property type="molecule type" value="Genomic_DNA"/>
</dbReference>
<protein>
    <submittedName>
        <fullName evidence="2">Uncharacterized protein</fullName>
    </submittedName>
</protein>
<feature type="region of interest" description="Disordered" evidence="1">
    <location>
        <begin position="427"/>
        <end position="455"/>
    </location>
</feature>
<evidence type="ECO:0000313" key="2">
    <source>
        <dbReference type="EMBL" id="KAK8889507.1"/>
    </source>
</evidence>
<proteinExistence type="predicted"/>
<evidence type="ECO:0000313" key="3">
    <source>
        <dbReference type="Proteomes" id="UP001470230"/>
    </source>
</evidence>
<organism evidence="2 3">
    <name type="scientific">Tritrichomonas musculus</name>
    <dbReference type="NCBI Taxonomy" id="1915356"/>
    <lineage>
        <taxon>Eukaryota</taxon>
        <taxon>Metamonada</taxon>
        <taxon>Parabasalia</taxon>
        <taxon>Tritrichomonadida</taxon>
        <taxon>Tritrichomonadidae</taxon>
        <taxon>Tritrichomonas</taxon>
    </lineage>
</organism>
<comment type="caution">
    <text evidence="2">The sequence shown here is derived from an EMBL/GenBank/DDBJ whole genome shotgun (WGS) entry which is preliminary data.</text>
</comment>
<gene>
    <name evidence="2" type="ORF">M9Y10_034256</name>
</gene>
<dbReference type="Proteomes" id="UP001470230">
    <property type="component" value="Unassembled WGS sequence"/>
</dbReference>
<sequence length="455" mass="54343">MYDRYENITDDKKSCRRIGQICSDTLLNLAHFIHTGKRQYKFKPEEYDQYNDVLKFYCMRNKIPAITSLDKLYFYENQPDNNDYFFYQMQIFFNLIDKRPSRRFCEKIFIMQSKLSNVKVPSFSKIASNIKEKLKYQVKTEKLIIENEIEEESDDEQDENKSLLKIIKNPTTFKERYNKDLKIEKSSIEEPQQFWNPSFLANLSHIECEILVDNIEAKPQIEEYSIQKWEEEIKKLISKGESINSSSFVASDSKIQSKLYKLFYYDEKEEKWIFNREQYDMFSKEEHINIEGSNTPVVCYIDSSENDLISLNSNLISHSYPNLNENEIFVYVLCGRTLSMLNFEIDYSDKDKSSIKPIFLLLHVPKEKENLPNIKRIIIQIYTFFSLISDLRITILNKMFFQMQMLTTLTIFNIVDKNINEIVTKQNKETNEETNNKSNSESEYEYEEEEKYSSY</sequence>
<reference evidence="2 3" key="1">
    <citation type="submission" date="2024-04" db="EMBL/GenBank/DDBJ databases">
        <title>Tritrichomonas musculus Genome.</title>
        <authorList>
            <person name="Alves-Ferreira E."/>
            <person name="Grigg M."/>
            <person name="Lorenzi H."/>
            <person name="Galac M."/>
        </authorList>
    </citation>
    <scope>NUCLEOTIDE SEQUENCE [LARGE SCALE GENOMIC DNA]</scope>
    <source>
        <strain evidence="2 3">EAF2021</strain>
    </source>
</reference>
<name>A0ABR2KEH2_9EUKA</name>
<feature type="compositionally biased region" description="Acidic residues" evidence="1">
    <location>
        <begin position="442"/>
        <end position="455"/>
    </location>
</feature>